<evidence type="ECO:0000256" key="6">
    <source>
        <dbReference type="ARBA" id="ARBA00022679"/>
    </source>
</evidence>
<dbReference type="GO" id="GO:0009239">
    <property type="term" value="P:enterobactin biosynthetic process"/>
    <property type="evidence" value="ECO:0007669"/>
    <property type="project" value="UniProtKB-UniPathway"/>
</dbReference>
<dbReference type="PANTHER" id="PTHR38096">
    <property type="entry name" value="ENTEROBACTIN SYNTHASE COMPONENT D"/>
    <property type="match status" value="1"/>
</dbReference>
<keyword evidence="17" id="KW-1185">Reference proteome</keyword>
<feature type="binding site" evidence="13">
    <location>
        <position position="106"/>
    </location>
    <ligand>
        <name>Mg(2+)</name>
        <dbReference type="ChEBI" id="CHEBI:18420"/>
    </ligand>
</feature>
<keyword evidence="7" id="KW-0259">Enterobactin biosynthesis</keyword>
<reference evidence="17" key="1">
    <citation type="submission" date="2017-04" db="EMBL/GenBank/DDBJ databases">
        <authorList>
            <person name="Varghese N."/>
            <person name="Submissions S."/>
        </authorList>
    </citation>
    <scope>NUCLEOTIDE SEQUENCE [LARGE SCALE GENOMIC DNA]</scope>
    <source>
        <strain evidence="17">RKEM611</strain>
    </source>
</reference>
<dbReference type="InterPro" id="IPR037143">
    <property type="entry name" value="4-PPantetheinyl_Trfase_dom_sf"/>
</dbReference>
<dbReference type="EMBL" id="FWZT01000018">
    <property type="protein sequence ID" value="SMF56397.1"/>
    <property type="molecule type" value="Genomic_DNA"/>
</dbReference>
<dbReference type="GO" id="GO:0009366">
    <property type="term" value="C:enterobactin synthetase complex"/>
    <property type="evidence" value="ECO:0007669"/>
    <property type="project" value="InterPro"/>
</dbReference>
<dbReference type="InterPro" id="IPR008278">
    <property type="entry name" value="4-PPantetheinyl_Trfase_dom"/>
</dbReference>
<dbReference type="SUPFAM" id="SSF56214">
    <property type="entry name" value="4'-phosphopantetheinyl transferase"/>
    <property type="match status" value="1"/>
</dbReference>
<comment type="similarity">
    <text evidence="3">Belongs to the P-Pant transferase superfamily. EntD family.</text>
</comment>
<evidence type="ECO:0000259" key="14">
    <source>
        <dbReference type="Pfam" id="PF01648"/>
    </source>
</evidence>
<comment type="pathway">
    <text evidence="2">Siderophore biosynthesis; enterobactin biosynthesis.</text>
</comment>
<comment type="function">
    <text evidence="1">Involved in the biosynthesis of the siderophore enterobactin (enterochelin), which is a macrocyclic trimeric lactone of N-(2,3-dihydroxybenzoyl)-serine. The serine trilactone serves as a scaffolding for the three catechol functionalities that provide hexadentate coordination for the tightly ligated iron(2+) atoms. Plays an essential role in the assembly of the enterobactin by catalyzing the transfer of the 4'-phosphopantetheine (Ppant) moiety from coenzyme A to the apo-domains of both EntB (ArCP domain) and EntF (PCP domain) to yield their holo-forms which make them competent for the activation of 2,3-dihydroxybenzoate (DHB) and L-serine, respectively.</text>
</comment>
<evidence type="ECO:0000256" key="1">
    <source>
        <dbReference type="ARBA" id="ARBA00003937"/>
    </source>
</evidence>
<feature type="domain" description="4'-phosphopantetheinyl transferase N-terminal" evidence="15">
    <location>
        <begin position="29"/>
        <end position="94"/>
    </location>
</feature>
<evidence type="ECO:0000256" key="3">
    <source>
        <dbReference type="ARBA" id="ARBA00008342"/>
    </source>
</evidence>
<evidence type="ECO:0000256" key="9">
    <source>
        <dbReference type="ARBA" id="ARBA00031996"/>
    </source>
</evidence>
<dbReference type="STRING" id="1513793.SAMN06296036_11823"/>
<feature type="binding site" evidence="12">
    <location>
        <position position="38"/>
    </location>
    <ligand>
        <name>CoA</name>
        <dbReference type="ChEBI" id="CHEBI:57287"/>
    </ligand>
</feature>
<gene>
    <name evidence="16" type="ORF">SAMN06296036_11823</name>
</gene>
<dbReference type="GO" id="GO:0000287">
    <property type="term" value="F:magnesium ion binding"/>
    <property type="evidence" value="ECO:0007669"/>
    <property type="project" value="InterPro"/>
</dbReference>
<evidence type="ECO:0000259" key="15">
    <source>
        <dbReference type="Pfam" id="PF17837"/>
    </source>
</evidence>
<evidence type="ECO:0000256" key="10">
    <source>
        <dbReference type="ARBA" id="ARBA00049176"/>
    </source>
</evidence>
<dbReference type="PANTHER" id="PTHR38096:SF1">
    <property type="entry name" value="ENTEROBACTIN SYNTHASE COMPONENT D"/>
    <property type="match status" value="1"/>
</dbReference>
<comment type="catalytic activity">
    <reaction evidence="10">
        <text>apo-[aryl-carrier protein] + CoA = holo-[aryl-carrier protein] + adenosine 3',5'-bisphosphate + H(+)</text>
        <dbReference type="Rhea" id="RHEA:48404"/>
        <dbReference type="Rhea" id="RHEA-COMP:15903"/>
        <dbReference type="Rhea" id="RHEA-COMP:17557"/>
        <dbReference type="ChEBI" id="CHEBI:15378"/>
        <dbReference type="ChEBI" id="CHEBI:29999"/>
        <dbReference type="ChEBI" id="CHEBI:57287"/>
        <dbReference type="ChEBI" id="CHEBI:58343"/>
        <dbReference type="ChEBI" id="CHEBI:64479"/>
    </reaction>
</comment>
<dbReference type="InterPro" id="IPR003542">
    <property type="entry name" value="Enbac_synth_compD-like"/>
</dbReference>
<feature type="binding site" evidence="12">
    <location>
        <position position="106"/>
    </location>
    <ligand>
        <name>CoA</name>
        <dbReference type="ChEBI" id="CHEBI:57287"/>
    </ligand>
</feature>
<evidence type="ECO:0000256" key="2">
    <source>
        <dbReference type="ARBA" id="ARBA00004993"/>
    </source>
</evidence>
<dbReference type="UniPathway" id="UPA00017"/>
<dbReference type="Pfam" id="PF17837">
    <property type="entry name" value="4PPT_N"/>
    <property type="match status" value="1"/>
</dbReference>
<dbReference type="GO" id="GO:0005886">
    <property type="term" value="C:plasma membrane"/>
    <property type="evidence" value="ECO:0007669"/>
    <property type="project" value="TreeGrafter"/>
</dbReference>
<evidence type="ECO:0000256" key="11">
    <source>
        <dbReference type="ARBA" id="ARBA00049191"/>
    </source>
</evidence>
<evidence type="ECO:0000256" key="7">
    <source>
        <dbReference type="ARBA" id="ARBA00023191"/>
    </source>
</evidence>
<evidence type="ECO:0000256" key="8">
    <source>
        <dbReference type="ARBA" id="ARBA00029894"/>
    </source>
</evidence>
<protein>
    <recommendedName>
        <fullName evidence="5">Enterobactin synthase component D</fullName>
    </recommendedName>
    <alternativeName>
        <fullName evidence="8">4'-phosphopantetheinyl transferase EntD</fullName>
    </alternativeName>
    <alternativeName>
        <fullName evidence="9">Enterochelin synthase D</fullName>
    </alternativeName>
</protein>
<evidence type="ECO:0000313" key="17">
    <source>
        <dbReference type="Proteomes" id="UP000192907"/>
    </source>
</evidence>
<feature type="binding site" evidence="12">
    <location>
        <position position="46"/>
    </location>
    <ligand>
        <name>CoA</name>
        <dbReference type="ChEBI" id="CHEBI:57287"/>
    </ligand>
</feature>
<name>A0A1Y6CDR9_9BACT</name>
<proteinExistence type="inferred from homology"/>
<dbReference type="PRINTS" id="PR01399">
    <property type="entry name" value="ENTSNTHTASED"/>
</dbReference>
<feature type="binding site" evidence="12">
    <location>
        <begin position="84"/>
        <end position="85"/>
    </location>
    <ligand>
        <name>CoA</name>
        <dbReference type="ChEBI" id="CHEBI:57287"/>
    </ligand>
</feature>
<feature type="binding site" evidence="12">
    <location>
        <position position="152"/>
    </location>
    <ligand>
        <name>CoA</name>
        <dbReference type="ChEBI" id="CHEBI:57287"/>
    </ligand>
</feature>
<feature type="domain" description="4'-phosphopantetheinyl transferase" evidence="14">
    <location>
        <begin position="102"/>
        <end position="185"/>
    </location>
</feature>
<comment type="subunit">
    <text evidence="4">EntB, EntD, EntE, and EntF form a multienzyme complex called enterobactin synthase.</text>
</comment>
<comment type="cofactor">
    <cofactor evidence="13">
        <name>Mg(2+)</name>
        <dbReference type="ChEBI" id="CHEBI:18420"/>
    </cofactor>
</comment>
<dbReference type="AlphaFoldDB" id="A0A1Y6CDR9"/>
<feature type="binding site" evidence="13">
    <location>
        <position position="108"/>
    </location>
    <ligand>
        <name>Mg(2+)</name>
        <dbReference type="ChEBI" id="CHEBI:18420"/>
    </ligand>
</feature>
<evidence type="ECO:0000256" key="5">
    <source>
        <dbReference type="ARBA" id="ARBA00019087"/>
    </source>
</evidence>
<dbReference type="RefSeq" id="WP_132322437.1">
    <property type="nucleotide sequence ID" value="NZ_FWZT01000018.1"/>
</dbReference>
<evidence type="ECO:0000256" key="13">
    <source>
        <dbReference type="PIRSR" id="PIRSR603542-2"/>
    </source>
</evidence>
<keyword evidence="13" id="KW-0479">Metal-binding</keyword>
<accession>A0A1Y6CDR9</accession>
<evidence type="ECO:0000256" key="4">
    <source>
        <dbReference type="ARBA" id="ARBA00011503"/>
    </source>
</evidence>
<dbReference type="InterPro" id="IPR041354">
    <property type="entry name" value="4PPT_N"/>
</dbReference>
<sequence>MKVIHTEIEFSVSWEERERLIGQGLIIPEALDRAVLKRQVEFLAGRKCAANGISQLTGQYFGETLPINEDRSPQWPPSLIGSITHTQGYAGALVGFRQEFAGLGLDAERLIENDSKGMAKYICCPQELDKLLETGIPLDRRQTLTLVFSAKESLFKCIFPLVKTFFGFHEAKLTQILEDRTSGQFSGTLELVNAVGCFPKGFQFETAFQFREDLCLTKTMLPSKVYEKFLMI</sequence>
<feature type="binding site" evidence="12">
    <location>
        <position position="156"/>
    </location>
    <ligand>
        <name>CoA</name>
        <dbReference type="ChEBI" id="CHEBI:57287"/>
    </ligand>
</feature>
<dbReference type="GO" id="GO:0008897">
    <property type="term" value="F:holo-[acyl-carrier-protein] synthase activity"/>
    <property type="evidence" value="ECO:0007669"/>
    <property type="project" value="InterPro"/>
</dbReference>
<evidence type="ECO:0000256" key="12">
    <source>
        <dbReference type="PIRSR" id="PIRSR603542-1"/>
    </source>
</evidence>
<evidence type="ECO:0000313" key="16">
    <source>
        <dbReference type="EMBL" id="SMF56397.1"/>
    </source>
</evidence>
<comment type="catalytic activity">
    <reaction evidence="11">
        <text>apo-[peptidyl-carrier protein] + CoA = holo-[peptidyl-carrier protein] + adenosine 3',5'-bisphosphate + H(+)</text>
        <dbReference type="Rhea" id="RHEA:46228"/>
        <dbReference type="Rhea" id="RHEA-COMP:11479"/>
        <dbReference type="Rhea" id="RHEA-COMP:11480"/>
        <dbReference type="ChEBI" id="CHEBI:15378"/>
        <dbReference type="ChEBI" id="CHEBI:29999"/>
        <dbReference type="ChEBI" id="CHEBI:57287"/>
        <dbReference type="ChEBI" id="CHEBI:58343"/>
        <dbReference type="ChEBI" id="CHEBI:64479"/>
    </reaction>
</comment>
<dbReference type="Proteomes" id="UP000192907">
    <property type="component" value="Unassembled WGS sequence"/>
</dbReference>
<dbReference type="OrthoDB" id="8210607at2"/>
<dbReference type="Pfam" id="PF01648">
    <property type="entry name" value="ACPS"/>
    <property type="match status" value="1"/>
</dbReference>
<organism evidence="16 17">
    <name type="scientific">Pseudobacteriovorax antillogorgiicola</name>
    <dbReference type="NCBI Taxonomy" id="1513793"/>
    <lineage>
        <taxon>Bacteria</taxon>
        <taxon>Pseudomonadati</taxon>
        <taxon>Bdellovibrionota</taxon>
        <taxon>Oligoflexia</taxon>
        <taxon>Oligoflexales</taxon>
        <taxon>Pseudobacteriovoracaceae</taxon>
        <taxon>Pseudobacteriovorax</taxon>
    </lineage>
</organism>
<keyword evidence="13" id="KW-0460">Magnesium</keyword>
<keyword evidence="6" id="KW-0808">Transferase</keyword>
<feature type="binding site" evidence="13">
    <location>
        <position position="107"/>
    </location>
    <ligand>
        <name>Mg(2+)</name>
        <dbReference type="ChEBI" id="CHEBI:18420"/>
    </ligand>
</feature>